<sequence length="864" mass="88948">MKKYILAILMVLVMAGSASAWTWFPIASSIVDGVTSQCPDGNSVFDALAGKANLISPTFTTPVLGNATATSIILNKVNNVAGSSLYYSDNGTDTTGVGIEGPTGSVTTSWYWKLNGTSPTANSIPYFGVLSNNKSSQSWAIFDTDGTLASNSDTRVATQKAVKTYAAPIISPSITDSLTVTSSGSSPVYITGTITPDSNRSILVDAFFANTVANGKSFYGIYSLASTIGSTYNITNFEAGRFYAYLNGGIDVTNAYGFDSRVYLKLEGTPYTGTVTNGYGFYSKVENVSSAGTITNGYGAYIASAINSGGGNYINNYGLYIGDQSAVGSTLTYNLYSAGTGKNYFNGTVGIGVTPTARLHIAAGSEAAGTAPFKLTTGTALTAPEDGAVEYHSSHLYFTIGSTRYQLDQQTVNIPYLPITGGTLTGNLLFTDNTYDIGSTGATRPRTGYFGTSVIAPVGTFATSVSTPLVNIGTTSAGGNASIVATLNSEIAPALEDTNWTGTDGWSEGSGQLIKVAGSGTGTETPSGTFTVTAGTTYKVTMTVSAISGVIKYTLGGQLGSDLTATTFTDYITATTTGKIIFSGGATDTCTITALSVQALTNATGDLTVDGNLTVRSPVYIGYGTPSILNNVLDVNGQTNIGNGDSLGNAIIYVGSRTPNTSDGTGGFLYLGKLGSVPDSNKRIGAVFFEARTTTSATSLVHVAQIRSNVVTGATTRNLMTGDLQFFTKGSGVDDPSVRMYIAPEGGVTIGAGATPPSTNNKLEVKDGIIAMTQTTIPTCACSGGGSCVTTTGDTDESGTMTCAGGGASTTMTLTFNMTHARAPICMIQAVPSLASQYQSTLSTTAPVFTITSTTDPVARYICR</sequence>
<dbReference type="EMBL" id="MT142475">
    <property type="protein sequence ID" value="QJA81945.1"/>
    <property type="molecule type" value="Genomic_DNA"/>
</dbReference>
<accession>A0A6M3J9J7</accession>
<dbReference type="EMBL" id="MT141543">
    <property type="protein sequence ID" value="QJA65712.1"/>
    <property type="molecule type" value="Genomic_DNA"/>
</dbReference>
<reference evidence="1" key="1">
    <citation type="submission" date="2020-03" db="EMBL/GenBank/DDBJ databases">
        <title>The deep terrestrial virosphere.</title>
        <authorList>
            <person name="Holmfeldt K."/>
            <person name="Nilsson E."/>
            <person name="Simone D."/>
            <person name="Lopez-Fernandez M."/>
            <person name="Wu X."/>
            <person name="de Brujin I."/>
            <person name="Lundin D."/>
            <person name="Andersson A."/>
            <person name="Bertilsson S."/>
            <person name="Dopson M."/>
        </authorList>
    </citation>
    <scope>NUCLEOTIDE SEQUENCE</scope>
    <source>
        <strain evidence="2">MM415A00465</strain>
        <strain evidence="1">MM415B00381</strain>
    </source>
</reference>
<gene>
    <name evidence="2" type="ORF">MM415A00465_0003</name>
    <name evidence="1" type="ORF">MM415B00381_0025</name>
</gene>
<evidence type="ECO:0000313" key="2">
    <source>
        <dbReference type="EMBL" id="QJA81945.1"/>
    </source>
</evidence>
<organism evidence="1">
    <name type="scientific">viral metagenome</name>
    <dbReference type="NCBI Taxonomy" id="1070528"/>
    <lineage>
        <taxon>unclassified sequences</taxon>
        <taxon>metagenomes</taxon>
        <taxon>organismal metagenomes</taxon>
    </lineage>
</organism>
<protein>
    <submittedName>
        <fullName evidence="1">Putative tail collar domain protein</fullName>
    </submittedName>
</protein>
<proteinExistence type="predicted"/>
<name>A0A6M3J9J7_9ZZZZ</name>
<evidence type="ECO:0000313" key="1">
    <source>
        <dbReference type="EMBL" id="QJA65712.1"/>
    </source>
</evidence>
<dbReference type="AlphaFoldDB" id="A0A6M3J9J7"/>